<accession>A0A2Z6GCG5</accession>
<protein>
    <submittedName>
        <fullName evidence="2">Small terminase subunit</fullName>
    </submittedName>
</protein>
<proteinExistence type="predicted"/>
<gene>
    <name evidence="2" type="ORF">OYT1_ch1580</name>
</gene>
<sequence length="231" mass="25538">MSSPARRHFERATAAKSQAAEAPANSRDATGYELMLLKLAEDKRRLKDIQSMERKAEVKRELLPEYQPWVEGVLAGQQGVQDDVLMTVMIWRIDAGDLSGALLIARYAIEHKLALPDQYKRTTACLIAEEVSDIALRDLAASEAGTLVVDANLLAAQLILLEEMTAAEDMPDEVRAKLQKAIGYAMRSLDKPAALTYLNRAIQLHDKVGVKKDIERLEREIKNTDAVAAAS</sequence>
<evidence type="ECO:0000256" key="1">
    <source>
        <dbReference type="SAM" id="MobiDB-lite"/>
    </source>
</evidence>
<organism evidence="2 3">
    <name type="scientific">Ferriphaselus amnicola</name>
    <dbReference type="NCBI Taxonomy" id="1188319"/>
    <lineage>
        <taxon>Bacteria</taxon>
        <taxon>Pseudomonadati</taxon>
        <taxon>Pseudomonadota</taxon>
        <taxon>Betaproteobacteria</taxon>
        <taxon>Nitrosomonadales</taxon>
        <taxon>Gallionellaceae</taxon>
        <taxon>Ferriphaselus</taxon>
    </lineage>
</organism>
<name>A0A2Z6GCG5_9PROT</name>
<dbReference type="RefSeq" id="WP_062627535.1">
    <property type="nucleotide sequence ID" value="NZ_AP018738.1"/>
</dbReference>
<dbReference type="Pfam" id="PF05944">
    <property type="entry name" value="Phage_term_smal"/>
    <property type="match status" value="1"/>
</dbReference>
<evidence type="ECO:0000313" key="2">
    <source>
        <dbReference type="EMBL" id="BBE51127.1"/>
    </source>
</evidence>
<reference evidence="2 3" key="1">
    <citation type="submission" date="2018-06" db="EMBL/GenBank/DDBJ databases">
        <title>OYT1 Genome Sequencing.</title>
        <authorList>
            <person name="Kato S."/>
            <person name="Itoh T."/>
            <person name="Ohkuma M."/>
        </authorList>
    </citation>
    <scope>NUCLEOTIDE SEQUENCE [LARGE SCALE GENOMIC DNA]</scope>
    <source>
        <strain evidence="2 3">OYT1</strain>
    </source>
</reference>
<dbReference type="GO" id="GO:0003677">
    <property type="term" value="F:DNA binding"/>
    <property type="evidence" value="ECO:0007669"/>
    <property type="project" value="InterPro"/>
</dbReference>
<evidence type="ECO:0000313" key="3">
    <source>
        <dbReference type="Proteomes" id="UP000033070"/>
    </source>
</evidence>
<dbReference type="STRING" id="1188319.OYT1_02430"/>
<dbReference type="AlphaFoldDB" id="A0A2Z6GCG5"/>
<dbReference type="Proteomes" id="UP000033070">
    <property type="component" value="Chromosome"/>
</dbReference>
<dbReference type="KEGG" id="fam:OYT1_ch1580"/>
<dbReference type="OrthoDB" id="8562788at2"/>
<dbReference type="InterPro" id="IPR010270">
    <property type="entry name" value="Phage_P2_GpM"/>
</dbReference>
<dbReference type="EMBL" id="AP018738">
    <property type="protein sequence ID" value="BBE51127.1"/>
    <property type="molecule type" value="Genomic_DNA"/>
</dbReference>
<keyword evidence="3" id="KW-1185">Reference proteome</keyword>
<dbReference type="GO" id="GO:0004519">
    <property type="term" value="F:endonuclease activity"/>
    <property type="evidence" value="ECO:0007669"/>
    <property type="project" value="InterPro"/>
</dbReference>
<feature type="region of interest" description="Disordered" evidence="1">
    <location>
        <begin position="1"/>
        <end position="26"/>
    </location>
</feature>